<feature type="transmembrane region" description="Helical" evidence="6">
    <location>
        <begin position="86"/>
        <end position="110"/>
    </location>
</feature>
<evidence type="ECO:0000313" key="8">
    <source>
        <dbReference type="EMBL" id="MFC0861147.1"/>
    </source>
</evidence>
<keyword evidence="2" id="KW-1003">Cell membrane</keyword>
<evidence type="ECO:0000256" key="1">
    <source>
        <dbReference type="ARBA" id="ARBA00004651"/>
    </source>
</evidence>
<keyword evidence="4 6" id="KW-1133">Transmembrane helix</keyword>
<dbReference type="PANTHER" id="PTHR34820:SF4">
    <property type="entry name" value="INNER MEMBRANE PROTEIN YEBZ"/>
    <property type="match status" value="1"/>
</dbReference>
<keyword evidence="9" id="KW-1185">Reference proteome</keyword>
<organism evidence="8 9">
    <name type="scientific">Sphaerimonospora cavernae</name>
    <dbReference type="NCBI Taxonomy" id="1740611"/>
    <lineage>
        <taxon>Bacteria</taxon>
        <taxon>Bacillati</taxon>
        <taxon>Actinomycetota</taxon>
        <taxon>Actinomycetes</taxon>
        <taxon>Streptosporangiales</taxon>
        <taxon>Streptosporangiaceae</taxon>
        <taxon>Sphaerimonospora</taxon>
    </lineage>
</organism>
<feature type="transmembrane region" description="Helical" evidence="6">
    <location>
        <begin position="546"/>
        <end position="575"/>
    </location>
</feature>
<dbReference type="PANTHER" id="PTHR34820">
    <property type="entry name" value="INNER MEMBRANE PROTEIN YEBZ"/>
    <property type="match status" value="1"/>
</dbReference>
<evidence type="ECO:0000256" key="6">
    <source>
        <dbReference type="SAM" id="Phobius"/>
    </source>
</evidence>
<dbReference type="Proteomes" id="UP001589870">
    <property type="component" value="Unassembled WGS sequence"/>
</dbReference>
<dbReference type="InterPro" id="IPR032694">
    <property type="entry name" value="CopC/D"/>
</dbReference>
<dbReference type="Pfam" id="PF05425">
    <property type="entry name" value="CopD"/>
    <property type="match status" value="1"/>
</dbReference>
<dbReference type="Pfam" id="PF09678">
    <property type="entry name" value="Caa3_CtaG"/>
    <property type="match status" value="1"/>
</dbReference>
<feature type="transmembrane region" description="Helical" evidence="6">
    <location>
        <begin position="53"/>
        <end position="74"/>
    </location>
</feature>
<dbReference type="InterPro" id="IPR019108">
    <property type="entry name" value="Caa3_assmbl_CtaG-rel"/>
</dbReference>
<feature type="transmembrane region" description="Helical" evidence="6">
    <location>
        <begin position="302"/>
        <end position="323"/>
    </location>
</feature>
<evidence type="ECO:0000256" key="3">
    <source>
        <dbReference type="ARBA" id="ARBA00022692"/>
    </source>
</evidence>
<feature type="transmembrane region" description="Helical" evidence="6">
    <location>
        <begin position="595"/>
        <end position="617"/>
    </location>
</feature>
<accession>A0ABV6TY59</accession>
<feature type="transmembrane region" description="Helical" evidence="6">
    <location>
        <begin position="264"/>
        <end position="282"/>
    </location>
</feature>
<feature type="transmembrane region" description="Helical" evidence="6">
    <location>
        <begin position="510"/>
        <end position="534"/>
    </location>
</feature>
<evidence type="ECO:0000256" key="4">
    <source>
        <dbReference type="ARBA" id="ARBA00022989"/>
    </source>
</evidence>
<evidence type="ECO:0000256" key="5">
    <source>
        <dbReference type="ARBA" id="ARBA00023136"/>
    </source>
</evidence>
<keyword evidence="3 6" id="KW-0812">Transmembrane</keyword>
<feature type="transmembrane region" description="Helical" evidence="6">
    <location>
        <begin position="478"/>
        <end position="498"/>
    </location>
</feature>
<evidence type="ECO:0000259" key="7">
    <source>
        <dbReference type="Pfam" id="PF05425"/>
    </source>
</evidence>
<feature type="transmembrane region" description="Helical" evidence="6">
    <location>
        <begin position="130"/>
        <end position="153"/>
    </location>
</feature>
<feature type="transmembrane region" description="Helical" evidence="6">
    <location>
        <begin position="429"/>
        <end position="452"/>
    </location>
</feature>
<feature type="transmembrane region" description="Helical" evidence="6">
    <location>
        <begin position="396"/>
        <end position="417"/>
    </location>
</feature>
<sequence>MNRAARLTLAALCAAVGALAITMILSGAATPRIIPGLPDEGVVTRWMLPISKLTVDVAGVLTVGLLAAAATFLPSDKGLLGETAQFYVRAASWTALAWAAGAAGALVFGASNTFGQPVSELIDSAMLTSYASQTSQGVALTLVVLFGVAIALFARNAITAGVAAGLLALALVTLLPPALTGHSASSPNHGLATTSVAFHLLFLAPWVGGLAVLSVHALRGERHLAVAADRFSRMALWCFIGVGVSGLASVAARLASVDALFTSSYGLILLAKIAAFVLLGFVGWRHRRRTLPRLASGEPHAFLGLALGEILVMAATMGLAVALSRTAPPPVEVPLDRAFELLGYLVPPPLTLGNLLTLWWFDLFFAALAVVLAGLYLAGVVRLYRRGDRWPWGRTVSWLLGIVIMVLTTQSGVARYGPVLFSVHMTQHMILSMLIPIFLVLGAPVTLALRALRPAVRKGDRGPREWITVILHSRVVKFFTHPAIATAIFIVSTFALYFTQLFASAMQEHIGHIAMMTHFLLSGSLFFWVIIGVDPAPNKLPHFGRLLLLMVTMPFHAFFGIAVMSMGAVLAAGYYDQLGRTWGVSSLADQETGGAIAWAFGEVPTLIVLLALGFQWWRADDRAARRAERRADAVAAKTGGTGDADLDAYNDYLSKLNKRDATAE</sequence>
<keyword evidence="5 6" id="KW-0472">Membrane</keyword>
<evidence type="ECO:0000313" key="9">
    <source>
        <dbReference type="Proteomes" id="UP001589870"/>
    </source>
</evidence>
<feature type="transmembrane region" description="Helical" evidence="6">
    <location>
        <begin position="191"/>
        <end position="213"/>
    </location>
</feature>
<proteinExistence type="predicted"/>
<dbReference type="InterPro" id="IPR008457">
    <property type="entry name" value="Cu-R_CopD_dom"/>
</dbReference>
<gene>
    <name evidence="8" type="ORF">ACFHYQ_02425</name>
</gene>
<feature type="domain" description="Copper resistance protein D" evidence="7">
    <location>
        <begin position="227"/>
        <end position="323"/>
    </location>
</feature>
<evidence type="ECO:0000256" key="2">
    <source>
        <dbReference type="ARBA" id="ARBA00022475"/>
    </source>
</evidence>
<feature type="transmembrane region" description="Helical" evidence="6">
    <location>
        <begin position="160"/>
        <end position="179"/>
    </location>
</feature>
<comment type="subcellular location">
    <subcellularLocation>
        <location evidence="1">Cell membrane</location>
        <topology evidence="1">Multi-pass membrane protein</topology>
    </subcellularLocation>
</comment>
<feature type="transmembrane region" description="Helical" evidence="6">
    <location>
        <begin position="234"/>
        <end position="252"/>
    </location>
</feature>
<feature type="transmembrane region" description="Helical" evidence="6">
    <location>
        <begin position="358"/>
        <end position="384"/>
    </location>
</feature>
<protein>
    <submittedName>
        <fullName evidence="8">Cytochrome c oxidase assembly protein</fullName>
    </submittedName>
</protein>
<dbReference type="RefSeq" id="WP_394299378.1">
    <property type="nucleotide sequence ID" value="NZ_JBHMQT010000003.1"/>
</dbReference>
<comment type="caution">
    <text evidence="8">The sequence shown here is derived from an EMBL/GenBank/DDBJ whole genome shotgun (WGS) entry which is preliminary data.</text>
</comment>
<name>A0ABV6TY59_9ACTN</name>
<reference evidence="8 9" key="1">
    <citation type="submission" date="2024-09" db="EMBL/GenBank/DDBJ databases">
        <authorList>
            <person name="Sun Q."/>
            <person name="Mori K."/>
        </authorList>
    </citation>
    <scope>NUCLEOTIDE SEQUENCE [LARGE SCALE GENOMIC DNA]</scope>
    <source>
        <strain evidence="8 9">TBRC 1851</strain>
    </source>
</reference>
<dbReference type="EMBL" id="JBHMQT010000003">
    <property type="protein sequence ID" value="MFC0861147.1"/>
    <property type="molecule type" value="Genomic_DNA"/>
</dbReference>